<keyword evidence="4" id="KW-1185">Reference proteome</keyword>
<dbReference type="InterPro" id="IPR036890">
    <property type="entry name" value="HATPase_C_sf"/>
</dbReference>
<dbReference type="Proteomes" id="UP001594351">
    <property type="component" value="Unassembled WGS sequence"/>
</dbReference>
<organism evidence="3 4">
    <name type="scientific">candidate division CSSED10-310 bacterium</name>
    <dbReference type="NCBI Taxonomy" id="2855610"/>
    <lineage>
        <taxon>Bacteria</taxon>
        <taxon>Bacteria division CSSED10-310</taxon>
    </lineage>
</organism>
<dbReference type="EMBL" id="JBHPBY010000224">
    <property type="protein sequence ID" value="MFC1851781.1"/>
    <property type="molecule type" value="Genomic_DNA"/>
</dbReference>
<evidence type="ECO:0000259" key="2">
    <source>
        <dbReference type="Pfam" id="PF13581"/>
    </source>
</evidence>
<proteinExistence type="predicted"/>
<dbReference type="Gene3D" id="3.30.565.10">
    <property type="entry name" value="Histidine kinase-like ATPase, C-terminal domain"/>
    <property type="match status" value="1"/>
</dbReference>
<protein>
    <submittedName>
        <fullName evidence="3">ATP-binding protein</fullName>
    </submittedName>
</protein>
<accession>A0ABV6Z008</accession>
<keyword evidence="1" id="KW-0723">Serine/threonine-protein kinase</keyword>
<dbReference type="SUPFAM" id="SSF55874">
    <property type="entry name" value="ATPase domain of HSP90 chaperone/DNA topoisomerase II/histidine kinase"/>
    <property type="match status" value="1"/>
</dbReference>
<dbReference type="InterPro" id="IPR003594">
    <property type="entry name" value="HATPase_dom"/>
</dbReference>
<keyword evidence="3" id="KW-0067">ATP-binding</keyword>
<dbReference type="GO" id="GO:0005524">
    <property type="term" value="F:ATP binding"/>
    <property type="evidence" value="ECO:0007669"/>
    <property type="project" value="UniProtKB-KW"/>
</dbReference>
<keyword evidence="3" id="KW-0547">Nucleotide-binding</keyword>
<sequence length="277" mass="31340">MDSIYIVISDVPPDHKNQLLVSHLETVFTAEVSLYTKSSFKVTDFMPVPTLIIIDQTKNSHEGYTVLKSLKTVSQFNLVPVLMLNTKGQKPDTVDKFWFDADGYVQWPSEIPDLTEQAQALIKKMNYEKNNKGLREKLCFLVQNELKNLFEVNNYISDLFTHTGLDNDEIVNLRLTLDEIGTNAIRHGNLNDPSKMVIIRCLLYEKYLSVTIEDQGKGFDVTGIPDPTTTGRILLPSGRGIFIARQLMDKVLFHGDGNKVEFIKELPLPLQKSSSSC</sequence>
<dbReference type="Pfam" id="PF13581">
    <property type="entry name" value="HATPase_c_2"/>
    <property type="match status" value="1"/>
</dbReference>
<reference evidence="3 4" key="1">
    <citation type="submission" date="2024-09" db="EMBL/GenBank/DDBJ databases">
        <title>Laminarin stimulates single cell rates of sulfate reduction while oxygen inhibits transcriptomic activity in coastal marine sediment.</title>
        <authorList>
            <person name="Lindsay M."/>
            <person name="Orcutt B."/>
            <person name="Emerson D."/>
            <person name="Stepanauskas R."/>
            <person name="D'Angelo T."/>
        </authorList>
    </citation>
    <scope>NUCLEOTIDE SEQUENCE [LARGE SCALE GENOMIC DNA]</scope>
    <source>
        <strain evidence="3">SAG AM-311-K15</strain>
    </source>
</reference>
<dbReference type="SUPFAM" id="SSF52172">
    <property type="entry name" value="CheY-like"/>
    <property type="match status" value="1"/>
</dbReference>
<dbReference type="InterPro" id="IPR011006">
    <property type="entry name" value="CheY-like_superfamily"/>
</dbReference>
<dbReference type="PANTHER" id="PTHR35526:SF3">
    <property type="entry name" value="ANTI-SIGMA-F FACTOR RSBW"/>
    <property type="match status" value="1"/>
</dbReference>
<feature type="domain" description="Histidine kinase/HSP90-like ATPase" evidence="2">
    <location>
        <begin position="144"/>
        <end position="264"/>
    </location>
</feature>
<evidence type="ECO:0000313" key="4">
    <source>
        <dbReference type="Proteomes" id="UP001594351"/>
    </source>
</evidence>
<dbReference type="PANTHER" id="PTHR35526">
    <property type="entry name" value="ANTI-SIGMA-F FACTOR RSBW-RELATED"/>
    <property type="match status" value="1"/>
</dbReference>
<dbReference type="InterPro" id="IPR050267">
    <property type="entry name" value="Anti-sigma-factor_SerPK"/>
</dbReference>
<dbReference type="CDD" id="cd16936">
    <property type="entry name" value="HATPase_RsbW-like"/>
    <property type="match status" value="1"/>
</dbReference>
<comment type="caution">
    <text evidence="3">The sequence shown here is derived from an EMBL/GenBank/DDBJ whole genome shotgun (WGS) entry which is preliminary data.</text>
</comment>
<gene>
    <name evidence="3" type="ORF">ACFL27_16440</name>
</gene>
<evidence type="ECO:0000256" key="1">
    <source>
        <dbReference type="ARBA" id="ARBA00022527"/>
    </source>
</evidence>
<evidence type="ECO:0000313" key="3">
    <source>
        <dbReference type="EMBL" id="MFC1851781.1"/>
    </source>
</evidence>
<keyword evidence="1" id="KW-0418">Kinase</keyword>
<keyword evidence="1" id="KW-0808">Transferase</keyword>
<name>A0ABV6Z008_UNCC1</name>